<evidence type="ECO:0000313" key="4">
    <source>
        <dbReference type="EMBL" id="VDK40618.1"/>
    </source>
</evidence>
<name>A0A158RA72_TAEAS</name>
<dbReference type="Pfam" id="PF21989">
    <property type="entry name" value="RA_2"/>
    <property type="match status" value="1"/>
</dbReference>
<dbReference type="InterPro" id="IPR039665">
    <property type="entry name" value="PH_APBB1IP"/>
</dbReference>
<dbReference type="InterPro" id="IPR001849">
    <property type="entry name" value="PH_domain"/>
</dbReference>
<feature type="compositionally biased region" description="Polar residues" evidence="1">
    <location>
        <begin position="300"/>
        <end position="313"/>
    </location>
</feature>
<dbReference type="InterPro" id="IPR000159">
    <property type="entry name" value="RA_dom"/>
</dbReference>
<evidence type="ECO:0000256" key="1">
    <source>
        <dbReference type="SAM" id="MobiDB-lite"/>
    </source>
</evidence>
<feature type="compositionally biased region" description="Pro residues" evidence="1">
    <location>
        <begin position="76"/>
        <end position="92"/>
    </location>
</feature>
<feature type="region of interest" description="Disordered" evidence="1">
    <location>
        <begin position="299"/>
        <end position="363"/>
    </location>
</feature>
<dbReference type="EMBL" id="UYRS01018836">
    <property type="protein sequence ID" value="VDK40618.1"/>
    <property type="molecule type" value="Genomic_DNA"/>
</dbReference>
<feature type="compositionally biased region" description="Polar residues" evidence="1">
    <location>
        <begin position="208"/>
        <end position="221"/>
    </location>
</feature>
<feature type="signal peptide" evidence="2">
    <location>
        <begin position="1"/>
        <end position="15"/>
    </location>
</feature>
<keyword evidence="5" id="KW-1185">Reference proteome</keyword>
<sequence>MNKFAFLESVALCHAFSLHVLQGLERKCPPTPSNRLPFSSSSPSTKSSYSGPYHLARSPPDLSSPWRVAQISDSPPGQPPHPSTSPSPPPLSIPAEDPHGIGTMGREDQDGSASTANTLTQSIRASFNPLSCREATAENDLNCLLRQLEEVENTMKQLEQDDGGFTRRYSLASSSTTDPNTGCNPSPAPDAPEQITPPPLFPLATNGHGHTNHTGQQSSETVVRRPELVPPSLPQRPPSPPNTDYDLADEASVAVLLAPTVDTSAKFTRMVPHDGGLIGEAQPLKERDQRSELHRYHSMEVTTPPNQTQPNRLSSFDSTSVRRSSLAALRPPPPLPTSESPLGTAPATAHGSNEVSRSDKSVSESPELFKKLSQVVDLADRLQLNKLVVRIFRPDRTTKAILIDQRMAAGEIASMLIEKNFLEPSVKLCLVEKVPSLKVERVFEESDIVAECILAWPIKSQNMIFFESRDDHFGFIESPKDWLGETYANAHGFHSSDSVQTMLENFTSSGLAEWHDFLYIRKPGEKTWARRMCVLRNSGLYATKKNKKAFLTSDLVRLLALDDKLHIYTTTGGWSRMRAPTPHGFALKTYAAQDFSSSHVFCFCAPDENALKQWACRLRLAKVWDFLRCFCPFDPGRLHVSIIMIHMYGISLLRDYQVAQERVNRRLNAGPQTQNTAAEPKQLTRQSSIEWARSSSFQALQLPLPRRQAPSVNLNAVNQVTTARMMTPPPLAQQRIASHTPLPTTTLRRPPDSPLHNGYVKHHSAGAPSQHFYIR</sequence>
<dbReference type="STRING" id="60517.A0A158RA72"/>
<feature type="compositionally biased region" description="Pro residues" evidence="1">
    <location>
        <begin position="228"/>
        <end position="241"/>
    </location>
</feature>
<feature type="compositionally biased region" description="Low complexity" evidence="1">
    <location>
        <begin position="314"/>
        <end position="329"/>
    </location>
</feature>
<dbReference type="SUPFAM" id="SSF54236">
    <property type="entry name" value="Ubiquitin-like"/>
    <property type="match status" value="1"/>
</dbReference>
<feature type="compositionally biased region" description="Low complexity" evidence="1">
    <location>
        <begin position="33"/>
        <end position="52"/>
    </location>
</feature>
<evidence type="ECO:0000259" key="3">
    <source>
        <dbReference type="PROSITE" id="PS50200"/>
    </source>
</evidence>
<dbReference type="WBParaSite" id="TASK_0000858901-mRNA-1">
    <property type="protein sequence ID" value="TASK_0000858901-mRNA-1"/>
    <property type="gene ID" value="TASK_0000858901"/>
</dbReference>
<dbReference type="AlphaFoldDB" id="A0A158RA72"/>
<dbReference type="InterPro" id="IPR011993">
    <property type="entry name" value="PH-like_dom_sf"/>
</dbReference>
<feature type="domain" description="Ras-associating" evidence="3">
    <location>
        <begin position="385"/>
        <end position="472"/>
    </location>
</feature>
<dbReference type="InterPro" id="IPR039664">
    <property type="entry name" value="GRB/APBB1IP"/>
</dbReference>
<gene>
    <name evidence="4" type="ORF">TASK_LOCUS8590</name>
</gene>
<feature type="chain" id="PRO_5043135919" evidence="2">
    <location>
        <begin position="16"/>
        <end position="775"/>
    </location>
</feature>
<feature type="region of interest" description="Disordered" evidence="1">
    <location>
        <begin position="158"/>
        <end position="246"/>
    </location>
</feature>
<dbReference type="Gene3D" id="3.10.20.90">
    <property type="entry name" value="Phosphatidylinositol 3-kinase Catalytic Subunit, Chain A, domain 1"/>
    <property type="match status" value="1"/>
</dbReference>
<evidence type="ECO:0000256" key="2">
    <source>
        <dbReference type="SAM" id="SignalP"/>
    </source>
</evidence>
<protein>
    <submittedName>
        <fullName evidence="6">Ras-associating domain-containing protein</fullName>
    </submittedName>
</protein>
<dbReference type="InterPro" id="IPR029071">
    <property type="entry name" value="Ubiquitin-like_domsf"/>
</dbReference>
<proteinExistence type="predicted"/>
<evidence type="ECO:0000313" key="5">
    <source>
        <dbReference type="Proteomes" id="UP000282613"/>
    </source>
</evidence>
<evidence type="ECO:0000313" key="6">
    <source>
        <dbReference type="WBParaSite" id="TASK_0000858901-mRNA-1"/>
    </source>
</evidence>
<dbReference type="Pfam" id="PF00169">
    <property type="entry name" value="PH"/>
    <property type="match status" value="1"/>
</dbReference>
<dbReference type="OrthoDB" id="6235964at2759"/>
<dbReference type="SUPFAM" id="SSF50729">
    <property type="entry name" value="PH domain-like"/>
    <property type="match status" value="1"/>
</dbReference>
<reference evidence="4 5" key="2">
    <citation type="submission" date="2018-11" db="EMBL/GenBank/DDBJ databases">
        <authorList>
            <consortium name="Pathogen Informatics"/>
        </authorList>
    </citation>
    <scope>NUCLEOTIDE SEQUENCE [LARGE SCALE GENOMIC DNA]</scope>
</reference>
<dbReference type="PANTHER" id="PTHR11243:SF23">
    <property type="entry name" value="LD06925P"/>
    <property type="match status" value="1"/>
</dbReference>
<dbReference type="PROSITE" id="PS50200">
    <property type="entry name" value="RA"/>
    <property type="match status" value="1"/>
</dbReference>
<dbReference type="PANTHER" id="PTHR11243">
    <property type="entry name" value="GROWTH FACTOR RECEPTOR-BOUND PROTEIN"/>
    <property type="match status" value="1"/>
</dbReference>
<dbReference type="Gene3D" id="2.30.29.30">
    <property type="entry name" value="Pleckstrin-homology domain (PH domain)/Phosphotyrosine-binding domain (PTB)"/>
    <property type="match status" value="1"/>
</dbReference>
<organism evidence="6">
    <name type="scientific">Taenia asiatica</name>
    <name type="common">Asian tapeworm</name>
    <dbReference type="NCBI Taxonomy" id="60517"/>
    <lineage>
        <taxon>Eukaryota</taxon>
        <taxon>Metazoa</taxon>
        <taxon>Spiralia</taxon>
        <taxon>Lophotrochozoa</taxon>
        <taxon>Platyhelminthes</taxon>
        <taxon>Cestoda</taxon>
        <taxon>Eucestoda</taxon>
        <taxon>Cyclophyllidea</taxon>
        <taxon>Taeniidae</taxon>
        <taxon>Taenia</taxon>
    </lineage>
</organism>
<reference evidence="6" key="1">
    <citation type="submission" date="2016-04" db="UniProtKB">
        <authorList>
            <consortium name="WormBaseParasite"/>
        </authorList>
    </citation>
    <scope>IDENTIFICATION</scope>
</reference>
<dbReference type="GO" id="GO:0007165">
    <property type="term" value="P:signal transduction"/>
    <property type="evidence" value="ECO:0007669"/>
    <property type="project" value="InterPro"/>
</dbReference>
<feature type="region of interest" description="Disordered" evidence="1">
    <location>
        <begin position="30"/>
        <end position="116"/>
    </location>
</feature>
<accession>A0A158RA72</accession>
<feature type="compositionally biased region" description="Pro residues" evidence="1">
    <location>
        <begin position="186"/>
        <end position="201"/>
    </location>
</feature>
<dbReference type="Proteomes" id="UP000282613">
    <property type="component" value="Unassembled WGS sequence"/>
</dbReference>
<keyword evidence="2" id="KW-0732">Signal</keyword>
<dbReference type="CDD" id="cd01259">
    <property type="entry name" value="PH_APBB1IP"/>
    <property type="match status" value="1"/>
</dbReference>
<feature type="compositionally biased region" description="Polar residues" evidence="1">
    <location>
        <begin position="171"/>
        <end position="184"/>
    </location>
</feature>
<dbReference type="SMART" id="SM00314">
    <property type="entry name" value="RA"/>
    <property type="match status" value="1"/>
</dbReference>